<dbReference type="Proteomes" id="UP000215559">
    <property type="component" value="Unassembled WGS sequence"/>
</dbReference>
<dbReference type="AlphaFoldDB" id="A0A235BTF7"/>
<evidence type="ECO:0000313" key="1">
    <source>
        <dbReference type="EMBL" id="OYD15496.1"/>
    </source>
</evidence>
<protein>
    <submittedName>
        <fullName evidence="1">Uncharacterized protein</fullName>
    </submittedName>
</protein>
<evidence type="ECO:0000313" key="2">
    <source>
        <dbReference type="Proteomes" id="UP000215559"/>
    </source>
</evidence>
<sequence>MRFSRSFLFGSTGPNSTKLLLDKKPGGYKIIMLASVVSNICQQATVSMGYRIPWPFSGPGYYCLI</sequence>
<accession>A0A235BTF7</accession>
<dbReference type="EMBL" id="NOZP01000097">
    <property type="protein sequence ID" value="OYD15496.1"/>
    <property type="molecule type" value="Genomic_DNA"/>
</dbReference>
<comment type="caution">
    <text evidence="1">The sequence shown here is derived from an EMBL/GenBank/DDBJ whole genome shotgun (WGS) entry which is preliminary data.</text>
</comment>
<proteinExistence type="predicted"/>
<gene>
    <name evidence="1" type="ORF">CH330_05575</name>
</gene>
<reference evidence="1 2" key="1">
    <citation type="submission" date="2017-07" db="EMBL/GenBank/DDBJ databases">
        <title>Recovery of genomes from metagenomes via a dereplication, aggregation, and scoring strategy.</title>
        <authorList>
            <person name="Sieber C.M."/>
            <person name="Probst A.J."/>
            <person name="Sharrar A."/>
            <person name="Thomas B.C."/>
            <person name="Hess M."/>
            <person name="Tringe S.G."/>
            <person name="Banfield J.F."/>
        </authorList>
    </citation>
    <scope>NUCLEOTIDE SEQUENCE [LARGE SCALE GENOMIC DNA]</scope>
    <source>
        <strain evidence="1">JGI_Cruoil_03_51_56</strain>
    </source>
</reference>
<organism evidence="1 2">
    <name type="scientific">candidate division WOR-3 bacterium JGI_Cruoil_03_51_56</name>
    <dbReference type="NCBI Taxonomy" id="1973747"/>
    <lineage>
        <taxon>Bacteria</taxon>
        <taxon>Bacteria division WOR-3</taxon>
    </lineage>
</organism>
<name>A0A235BTF7_UNCW3</name>